<dbReference type="RefSeq" id="WP_337316514.1">
    <property type="nucleotide sequence ID" value="NZ_JBBDGN010000001.1"/>
</dbReference>
<protein>
    <recommendedName>
        <fullName evidence="3">DUF559 domain-containing protein</fullName>
    </recommendedName>
</protein>
<reference evidence="1 2" key="1">
    <citation type="submission" date="2024-02" db="EMBL/GenBank/DDBJ databases">
        <authorList>
            <person name="Saticioglu I.B."/>
        </authorList>
    </citation>
    <scope>NUCLEOTIDE SEQUENCE [LARGE SCALE GENOMIC DNA]</scope>
    <source>
        <strain evidence="1 2">Mu-43</strain>
    </source>
</reference>
<evidence type="ECO:0000313" key="1">
    <source>
        <dbReference type="EMBL" id="MEJ1090288.1"/>
    </source>
</evidence>
<dbReference type="EMBL" id="JBBDGN010000001">
    <property type="protein sequence ID" value="MEJ1090288.1"/>
    <property type="molecule type" value="Genomic_DNA"/>
</dbReference>
<dbReference type="Gene3D" id="3.40.960.10">
    <property type="entry name" value="VSR Endonuclease"/>
    <property type="match status" value="1"/>
</dbReference>
<organism evidence="1 2">
    <name type="scientific">Microbacterium istanbulense</name>
    <dbReference type="NCBI Taxonomy" id="3122049"/>
    <lineage>
        <taxon>Bacteria</taxon>
        <taxon>Bacillati</taxon>
        <taxon>Actinomycetota</taxon>
        <taxon>Actinomycetes</taxon>
        <taxon>Micrococcales</taxon>
        <taxon>Microbacteriaceae</taxon>
        <taxon>Microbacterium</taxon>
    </lineage>
</organism>
<evidence type="ECO:0008006" key="3">
    <source>
        <dbReference type="Google" id="ProtNLM"/>
    </source>
</evidence>
<name>A0ABU8LHW6_9MICO</name>
<comment type="caution">
    <text evidence="1">The sequence shown here is derived from an EMBL/GenBank/DDBJ whole genome shotgun (WGS) entry which is preliminary data.</text>
</comment>
<gene>
    <name evidence="1" type="ORF">WDU93_01185</name>
</gene>
<dbReference type="Proteomes" id="UP001366085">
    <property type="component" value="Unassembled WGS sequence"/>
</dbReference>
<dbReference type="InterPro" id="IPR011335">
    <property type="entry name" value="Restrct_endonuc-II-like"/>
</dbReference>
<accession>A0ABU8LHW6</accession>
<keyword evidence="2" id="KW-1185">Reference proteome</keyword>
<dbReference type="SUPFAM" id="SSF52980">
    <property type="entry name" value="Restriction endonuclease-like"/>
    <property type="match status" value="1"/>
</dbReference>
<sequence>MRHRIDLPGALGTAFSVQDAAALGIGRGRLDARDLARPFHGVRARATPDTFAALAHSAATRLVAGQRFSGLTALRCWGLPLHRPWRSDEALTVASPTGSGQSRAAGVHGVRLARERAVTWSVHGLPVVDPIAALFSSARFLGPLEIVVIIDALLSPADNYPGLHEGRPVFTATDIADRLAEWGAFPGCRMIRRALLQARAGVESPKETETRMLITRAGLPEPVVQYEVRLDGHLVARTDLAYPELRIAVEYEGDGHRTDSRQWRLDIRRQRELEDCGWIVIRLTQHDLGPGAASFLTRLRRAISSRSSTSRTE</sequence>
<proteinExistence type="predicted"/>
<evidence type="ECO:0000313" key="2">
    <source>
        <dbReference type="Proteomes" id="UP001366085"/>
    </source>
</evidence>